<organism evidence="1 2">
    <name type="scientific">Sedimentibacter saalensis</name>
    <dbReference type="NCBI Taxonomy" id="130788"/>
    <lineage>
        <taxon>Bacteria</taxon>
        <taxon>Bacillati</taxon>
        <taxon>Bacillota</taxon>
        <taxon>Tissierellia</taxon>
        <taxon>Sedimentibacter</taxon>
    </lineage>
</organism>
<accession>A0A562JHU5</accession>
<evidence type="ECO:0000313" key="2">
    <source>
        <dbReference type="Proteomes" id="UP000315343"/>
    </source>
</evidence>
<comment type="caution">
    <text evidence="1">The sequence shown here is derived from an EMBL/GenBank/DDBJ whole genome shotgun (WGS) entry which is preliminary data.</text>
</comment>
<dbReference type="EMBL" id="VLKH01000002">
    <property type="protein sequence ID" value="TWH82573.1"/>
    <property type="molecule type" value="Genomic_DNA"/>
</dbReference>
<proteinExistence type="predicted"/>
<sequence>MNIEKVQKQVSMLLNSKGLVVDGEPLAEFILADRYAHEVLFPPESLPDGDLWFGAGSLIEMEDDTEIFSIVDDSDKIIALAKVTEDEAEVWMNETGGWKQVEGW</sequence>
<reference evidence="1 2" key="1">
    <citation type="submission" date="2019-07" db="EMBL/GenBank/DDBJ databases">
        <title>Genomic Encyclopedia of Type Strains, Phase I: the one thousand microbial genomes (KMG-I) project.</title>
        <authorList>
            <person name="Kyrpides N."/>
        </authorList>
    </citation>
    <scope>NUCLEOTIDE SEQUENCE [LARGE SCALE GENOMIC DNA]</scope>
    <source>
        <strain evidence="1 2">DSM 13558</strain>
    </source>
</reference>
<protein>
    <submittedName>
        <fullName evidence="1">Uncharacterized protein</fullName>
    </submittedName>
</protein>
<dbReference type="Proteomes" id="UP000315343">
    <property type="component" value="Unassembled WGS sequence"/>
</dbReference>
<evidence type="ECO:0000313" key="1">
    <source>
        <dbReference type="EMBL" id="TWH82573.1"/>
    </source>
</evidence>
<gene>
    <name evidence="1" type="ORF">LY60_00874</name>
</gene>
<keyword evidence="2" id="KW-1185">Reference proteome</keyword>
<name>A0A562JHU5_9FIRM</name>
<dbReference type="AlphaFoldDB" id="A0A562JHU5"/>